<evidence type="ECO:0000313" key="1">
    <source>
        <dbReference type="EMBL" id="KAJ0021181.1"/>
    </source>
</evidence>
<keyword evidence="2" id="KW-1185">Reference proteome</keyword>
<sequence>MRKTPSLRGFGHFSYKENLSLSCKLLFYFLTYVSHCHDVTMYAVNTEISGT</sequence>
<dbReference type="Proteomes" id="UP001163603">
    <property type="component" value="Chromosome 11"/>
</dbReference>
<gene>
    <name evidence="1" type="ORF">Pint_32326</name>
</gene>
<evidence type="ECO:0000313" key="2">
    <source>
        <dbReference type="Proteomes" id="UP001163603"/>
    </source>
</evidence>
<dbReference type="EMBL" id="CM047746">
    <property type="protein sequence ID" value="KAJ0021181.1"/>
    <property type="molecule type" value="Genomic_DNA"/>
</dbReference>
<comment type="caution">
    <text evidence="1">The sequence shown here is derived from an EMBL/GenBank/DDBJ whole genome shotgun (WGS) entry which is preliminary data.</text>
</comment>
<protein>
    <submittedName>
        <fullName evidence="1">Uncharacterized protein</fullName>
    </submittedName>
</protein>
<organism evidence="1 2">
    <name type="scientific">Pistacia integerrima</name>
    <dbReference type="NCBI Taxonomy" id="434235"/>
    <lineage>
        <taxon>Eukaryota</taxon>
        <taxon>Viridiplantae</taxon>
        <taxon>Streptophyta</taxon>
        <taxon>Embryophyta</taxon>
        <taxon>Tracheophyta</taxon>
        <taxon>Spermatophyta</taxon>
        <taxon>Magnoliopsida</taxon>
        <taxon>eudicotyledons</taxon>
        <taxon>Gunneridae</taxon>
        <taxon>Pentapetalae</taxon>
        <taxon>rosids</taxon>
        <taxon>malvids</taxon>
        <taxon>Sapindales</taxon>
        <taxon>Anacardiaceae</taxon>
        <taxon>Pistacia</taxon>
    </lineage>
</organism>
<name>A0ACC0XQ56_9ROSI</name>
<proteinExistence type="predicted"/>
<accession>A0ACC0XQ56</accession>
<reference evidence="2" key="1">
    <citation type="journal article" date="2023" name="G3 (Bethesda)">
        <title>Genome assembly and association tests identify interacting loci associated with vigor, precocity, and sex in interspecific pistachio rootstocks.</title>
        <authorList>
            <person name="Palmer W."/>
            <person name="Jacygrad E."/>
            <person name="Sagayaradj S."/>
            <person name="Cavanaugh K."/>
            <person name="Han R."/>
            <person name="Bertier L."/>
            <person name="Beede B."/>
            <person name="Kafkas S."/>
            <person name="Golino D."/>
            <person name="Preece J."/>
            <person name="Michelmore R."/>
        </authorList>
    </citation>
    <scope>NUCLEOTIDE SEQUENCE [LARGE SCALE GENOMIC DNA]</scope>
</reference>